<sequence>MHGPEYGRSISLNYIDIEVPTDDHVSWVNDDKARFGSLTFDSKDENEREMNISLLDMKMIYRLPIVDTRSFLYFERATNQDKYEYMHGPEYDRSISLNYLDIEVPTDDHVSWVNDDKVRLRSLTFDSKDENEIKEITAESFKEVVKQANCDNATYPESLNSVDVSKGINPSNATSFQVGKQVKLSDHLKTFQDLNSQLQDSYERLQELENRKTVLLKEKAMIQAKKLQVEDRYGALTSGIVTLEKILEQGKKDK</sequence>
<proteinExistence type="predicted"/>
<keyword evidence="3" id="KW-1185">Reference proteome</keyword>
<dbReference type="AlphaFoldDB" id="A0ABD3ATI9"/>
<evidence type="ECO:0000313" key="3">
    <source>
        <dbReference type="Proteomes" id="UP001630127"/>
    </source>
</evidence>
<evidence type="ECO:0000256" key="1">
    <source>
        <dbReference type="SAM" id="Coils"/>
    </source>
</evidence>
<reference evidence="2 3" key="1">
    <citation type="submission" date="2024-11" db="EMBL/GenBank/DDBJ databases">
        <title>A near-complete genome assembly of Cinchona calisaya.</title>
        <authorList>
            <person name="Lian D.C."/>
            <person name="Zhao X.W."/>
            <person name="Wei L."/>
        </authorList>
    </citation>
    <scope>NUCLEOTIDE SEQUENCE [LARGE SCALE GENOMIC DNA]</scope>
    <source>
        <tissue evidence="2">Nenye</tissue>
    </source>
</reference>
<feature type="coiled-coil region" evidence="1">
    <location>
        <begin position="188"/>
        <end position="225"/>
    </location>
</feature>
<accession>A0ABD3ATI9</accession>
<comment type="caution">
    <text evidence="2">The sequence shown here is derived from an EMBL/GenBank/DDBJ whole genome shotgun (WGS) entry which is preliminary data.</text>
</comment>
<evidence type="ECO:0000313" key="2">
    <source>
        <dbReference type="EMBL" id="KAL3534532.1"/>
    </source>
</evidence>
<name>A0ABD3ATI9_9GENT</name>
<dbReference type="Proteomes" id="UP001630127">
    <property type="component" value="Unassembled WGS sequence"/>
</dbReference>
<gene>
    <name evidence="2" type="ORF">ACH5RR_002993</name>
</gene>
<keyword evidence="1" id="KW-0175">Coiled coil</keyword>
<protein>
    <submittedName>
        <fullName evidence="2">Uncharacterized protein</fullName>
    </submittedName>
</protein>
<organism evidence="2 3">
    <name type="scientific">Cinchona calisaya</name>
    <dbReference type="NCBI Taxonomy" id="153742"/>
    <lineage>
        <taxon>Eukaryota</taxon>
        <taxon>Viridiplantae</taxon>
        <taxon>Streptophyta</taxon>
        <taxon>Embryophyta</taxon>
        <taxon>Tracheophyta</taxon>
        <taxon>Spermatophyta</taxon>
        <taxon>Magnoliopsida</taxon>
        <taxon>eudicotyledons</taxon>
        <taxon>Gunneridae</taxon>
        <taxon>Pentapetalae</taxon>
        <taxon>asterids</taxon>
        <taxon>lamiids</taxon>
        <taxon>Gentianales</taxon>
        <taxon>Rubiaceae</taxon>
        <taxon>Cinchonoideae</taxon>
        <taxon>Cinchoneae</taxon>
        <taxon>Cinchona</taxon>
    </lineage>
</organism>
<dbReference type="EMBL" id="JBJUIK010000002">
    <property type="protein sequence ID" value="KAL3534532.1"/>
    <property type="molecule type" value="Genomic_DNA"/>
</dbReference>